<evidence type="ECO:0000259" key="3">
    <source>
        <dbReference type="Pfam" id="PF08190"/>
    </source>
</evidence>
<dbReference type="PANTHER" id="PTHR22997">
    <property type="entry name" value="PIH1 DOMAIN-CONTAINING PROTEIN 1"/>
    <property type="match status" value="1"/>
</dbReference>
<evidence type="ECO:0000313" key="6">
    <source>
        <dbReference type="Proteomes" id="UP000559068"/>
    </source>
</evidence>
<keyword evidence="6" id="KW-1185">Reference proteome</keyword>
<proteinExistence type="inferred from homology"/>
<reference evidence="5 6" key="1">
    <citation type="submission" date="2019-09" db="EMBL/GenBank/DDBJ databases">
        <title>Bird 10,000 Genomes (B10K) Project - Family phase.</title>
        <authorList>
            <person name="Zhang G."/>
        </authorList>
    </citation>
    <scope>NUCLEOTIDE SEQUENCE [LARGE SCALE GENOMIC DNA]</scope>
    <source>
        <strain evidence="5">B10K-DU-029-76</strain>
        <tissue evidence="5">Heart</tissue>
    </source>
</reference>
<dbReference type="GO" id="GO:1990904">
    <property type="term" value="C:ribonucleoprotein complex"/>
    <property type="evidence" value="ECO:0007669"/>
    <property type="project" value="TreeGrafter"/>
</dbReference>
<feature type="domain" description="PIH1 N-terminal" evidence="3">
    <location>
        <begin position="3"/>
        <end position="68"/>
    </location>
</feature>
<evidence type="ECO:0000313" key="5">
    <source>
        <dbReference type="EMBL" id="NWX19119.1"/>
    </source>
</evidence>
<evidence type="ECO:0000256" key="2">
    <source>
        <dbReference type="ARBA" id="ARBA00040541"/>
    </source>
</evidence>
<dbReference type="EMBL" id="VZRW01008246">
    <property type="protein sequence ID" value="NWX19119.1"/>
    <property type="molecule type" value="Genomic_DNA"/>
</dbReference>
<dbReference type="Proteomes" id="UP000559068">
    <property type="component" value="Unassembled WGS sequence"/>
</dbReference>
<evidence type="ECO:0000256" key="1">
    <source>
        <dbReference type="ARBA" id="ARBA00008511"/>
    </source>
</evidence>
<dbReference type="Pfam" id="PF18201">
    <property type="entry name" value="PIH1_CS"/>
    <property type="match status" value="1"/>
</dbReference>
<sequence>DLYSVIDVAYNPDVLQRGEENPARMEHLVHLTLKFVEQRCNLLLSDSYTIESFKLKGSLETTWQRLRGRQTPAPAPSQSTEKELTLEQLLHSVEGESCSNAPVLLEEESRAQGNTHLIEEISSTEQPERPQTPVYEMITVRDVNEEPLKIELRIKLPKVSSVSECDLRVSKDDIVIEVPEKYRLQLELPEVVDEEKTTAAFNTGSRVLVITAPVPRPET</sequence>
<protein>
    <recommendedName>
        <fullName evidence="2">PIH1 domain-containing protein 2</fullName>
    </recommendedName>
</protein>
<accession>A0A7K6U9T5</accession>
<name>A0A7K6U9T5_9AVES</name>
<dbReference type="GO" id="GO:0097255">
    <property type="term" value="C:R2TP complex"/>
    <property type="evidence" value="ECO:0007669"/>
    <property type="project" value="TreeGrafter"/>
</dbReference>
<dbReference type="InterPro" id="IPR041442">
    <property type="entry name" value="PIH1D1/2/3_CS-like"/>
</dbReference>
<comment type="caution">
    <text evidence="5">The sequence shown here is derived from an EMBL/GenBank/DDBJ whole genome shotgun (WGS) entry which is preliminary data.</text>
</comment>
<feature type="non-terminal residue" evidence="5">
    <location>
        <position position="1"/>
    </location>
</feature>
<dbReference type="GO" id="GO:0000492">
    <property type="term" value="P:box C/D snoRNP assembly"/>
    <property type="evidence" value="ECO:0007669"/>
    <property type="project" value="TreeGrafter"/>
</dbReference>
<dbReference type="InterPro" id="IPR050734">
    <property type="entry name" value="PIH1/Kintoun_subfamily"/>
</dbReference>
<dbReference type="Pfam" id="PF08190">
    <property type="entry name" value="PIH1"/>
    <property type="match status" value="1"/>
</dbReference>
<feature type="non-terminal residue" evidence="5">
    <location>
        <position position="219"/>
    </location>
</feature>
<feature type="domain" description="PIH1D1/2/3 CS-like" evidence="4">
    <location>
        <begin position="145"/>
        <end position="214"/>
    </location>
</feature>
<dbReference type="InterPro" id="IPR012981">
    <property type="entry name" value="PIH1_N"/>
</dbReference>
<evidence type="ECO:0000259" key="4">
    <source>
        <dbReference type="Pfam" id="PF18201"/>
    </source>
</evidence>
<dbReference type="CDD" id="cd00298">
    <property type="entry name" value="ACD_sHsps_p23-like"/>
    <property type="match status" value="1"/>
</dbReference>
<dbReference type="GO" id="GO:0006364">
    <property type="term" value="P:rRNA processing"/>
    <property type="evidence" value="ECO:0007669"/>
    <property type="project" value="TreeGrafter"/>
</dbReference>
<gene>
    <name evidence="5" type="primary">Pih1d2</name>
    <name evidence="5" type="ORF">AEGBEN_R02488</name>
</gene>
<comment type="similarity">
    <text evidence="1">Belongs to the PIH1 family.</text>
</comment>
<dbReference type="OrthoDB" id="545063at2759"/>
<dbReference type="GO" id="GO:0005737">
    <property type="term" value="C:cytoplasm"/>
    <property type="evidence" value="ECO:0007669"/>
    <property type="project" value="TreeGrafter"/>
</dbReference>
<organism evidence="5 6">
    <name type="scientific">Aegotheles bennettii</name>
    <dbReference type="NCBI Taxonomy" id="48278"/>
    <lineage>
        <taxon>Eukaryota</taxon>
        <taxon>Metazoa</taxon>
        <taxon>Chordata</taxon>
        <taxon>Craniata</taxon>
        <taxon>Vertebrata</taxon>
        <taxon>Euteleostomi</taxon>
        <taxon>Archelosauria</taxon>
        <taxon>Archosauria</taxon>
        <taxon>Dinosauria</taxon>
        <taxon>Saurischia</taxon>
        <taxon>Theropoda</taxon>
        <taxon>Coelurosauria</taxon>
        <taxon>Aves</taxon>
        <taxon>Neognathae</taxon>
        <taxon>Neoaves</taxon>
        <taxon>Strisores</taxon>
        <taxon>Caprimulgiformes</taxon>
        <taxon>Aegothelidae</taxon>
        <taxon>Aegotheles</taxon>
    </lineage>
</organism>
<dbReference type="AlphaFoldDB" id="A0A7K6U9T5"/>
<dbReference type="PANTHER" id="PTHR22997:SF6">
    <property type="entry name" value="PIH1 DOMAIN-CONTAINING PROTEIN 2"/>
    <property type="match status" value="1"/>
</dbReference>